<dbReference type="RefSeq" id="WP_394394659.1">
    <property type="nucleotide sequence ID" value="NZ_JBIGHW010000001.1"/>
</dbReference>
<proteinExistence type="predicted"/>
<reference evidence="2 3" key="1">
    <citation type="submission" date="2024-08" db="EMBL/GenBank/DDBJ databases">
        <authorList>
            <person name="Lu H."/>
        </authorList>
    </citation>
    <scope>NUCLEOTIDE SEQUENCE [LARGE SCALE GENOMIC DNA]</scope>
    <source>
        <strain evidence="2 3">LKC17W</strain>
    </source>
</reference>
<evidence type="ECO:0000313" key="2">
    <source>
        <dbReference type="EMBL" id="MFG6439325.1"/>
    </source>
</evidence>
<feature type="signal peptide" evidence="1">
    <location>
        <begin position="1"/>
        <end position="20"/>
    </location>
</feature>
<keyword evidence="3" id="KW-1185">Reference proteome</keyword>
<comment type="caution">
    <text evidence="2">The sequence shown here is derived from an EMBL/GenBank/DDBJ whole genome shotgun (WGS) entry which is preliminary data.</text>
</comment>
<evidence type="ECO:0000313" key="3">
    <source>
        <dbReference type="Proteomes" id="UP001606301"/>
    </source>
</evidence>
<gene>
    <name evidence="2" type="ORF">ACG0Z3_01380</name>
</gene>
<sequence>MDYRSLFAIPIAVLALSASSAEPLRLPNGWQGGASLTWPAAPIYAYGVAPTTEQQASRALTVQSLGHRQPTELGAVWQSVVGYTGKRVRFTAEVKATGTDGWTGLVVRDGFLPLYLLPTSADEPEPSAQAGAAACPEWCEVNVVADIPADGMGAATVGLALLGNGQVWARGFRLEVVGIDTPLTTHRFAAAQTAALRELIGRNQRAQAGQPTPPSNLALR</sequence>
<feature type="chain" id="PRO_5045695095" description="DUF4136 domain-containing protein" evidence="1">
    <location>
        <begin position="21"/>
        <end position="220"/>
    </location>
</feature>
<evidence type="ECO:0008006" key="4">
    <source>
        <dbReference type="Google" id="ProtNLM"/>
    </source>
</evidence>
<name>A0ABW7FC78_9BURK</name>
<organism evidence="2 3">
    <name type="scientific">Pelomonas margarita</name>
    <dbReference type="NCBI Taxonomy" id="3299031"/>
    <lineage>
        <taxon>Bacteria</taxon>
        <taxon>Pseudomonadati</taxon>
        <taxon>Pseudomonadota</taxon>
        <taxon>Betaproteobacteria</taxon>
        <taxon>Burkholderiales</taxon>
        <taxon>Sphaerotilaceae</taxon>
        <taxon>Roseateles</taxon>
    </lineage>
</organism>
<accession>A0ABW7FC78</accession>
<evidence type="ECO:0000256" key="1">
    <source>
        <dbReference type="SAM" id="SignalP"/>
    </source>
</evidence>
<dbReference type="EMBL" id="JBIGHW010000001">
    <property type="protein sequence ID" value="MFG6439325.1"/>
    <property type="molecule type" value="Genomic_DNA"/>
</dbReference>
<protein>
    <recommendedName>
        <fullName evidence="4">DUF4136 domain-containing protein</fullName>
    </recommendedName>
</protein>
<dbReference type="Proteomes" id="UP001606301">
    <property type="component" value="Unassembled WGS sequence"/>
</dbReference>
<keyword evidence="1" id="KW-0732">Signal</keyword>